<dbReference type="EC" id="1.1.1.133" evidence="2"/>
<protein>
    <recommendedName>
        <fullName evidence="2">dTDP-4-dehydrorhamnose reductase</fullName>
        <ecNumber evidence="2">1.1.1.133</ecNumber>
    </recommendedName>
</protein>
<dbReference type="Pfam" id="PF04321">
    <property type="entry name" value="RmlD_sub_bind"/>
    <property type="match status" value="1"/>
</dbReference>
<dbReference type="GO" id="GO:0005975">
    <property type="term" value="P:carbohydrate metabolic process"/>
    <property type="evidence" value="ECO:0007669"/>
    <property type="project" value="InterPro"/>
</dbReference>
<keyword evidence="2" id="KW-0560">Oxidoreductase</keyword>
<dbReference type="InterPro" id="IPR001360">
    <property type="entry name" value="Glyco_hydro_1"/>
</dbReference>
<sequence>MTHLPRSPLELWVGPEATVSRVGNEYLDQSELSGFASRPEDVARLASLGASRVRFPVLWERVTKALGDEPNWTWSDGRLEVVKSSGLKPIAGLLHHGSGPTGTSLVDDAFPELLARYARQVAERYPWIDAWTPVNEPLTTARFAGLYGHWYPHGRDERTWWACLKNELMGTVLAMRAIRDVTPGALLVQTEDLGCTRATPKLQYQADFENVRRWLTFDLLSGRVDREHTMWKFLRWIGADERDLAWFQDNPLPPDILGINAYVTSERFLDHRLHLYPKEVHGGNERDAYADVEAVRVLGEGMGGFRARLLEAHERYGAPMAITEAHLGCTREEQLRWLHDAWHAAEDARLEGADVRAVTVWSAFGAFEWNSLLTRREGHYEPGLWDVRAEKPRPTALVTLARQLARGEEPSHPVLDAPGWWARSHRLLYPAFGAVTVERRRARPILVTGATGTLGRAFARVCEIRGLPYVLTRRDVLDIADAESVKSALDSVRPWAVVNAAGFVRVDDAESDSRNDRENVDGAAILAAQCALRGIPLVTYSSDLVFDGSKGRPYVESDAPNPLNAYGRSKRAAEEATLAAHDHALVVRTSAFFGPWDEYNFVVHVLRSLRERGEVVAAEDAVVSPTYVPDLVNASLDLLIDAEFGVWHLANEGALSWADFARVVAEQANLDSALVRGVATSELNLRAPRPAYTVLSSERGRIMPAFDSALHRFFRDTREETPTVLGAAD</sequence>
<accession>A0A318S9W5</accession>
<dbReference type="GO" id="GO:0008831">
    <property type="term" value="F:dTDP-4-dehydrorhamnose reductase activity"/>
    <property type="evidence" value="ECO:0007669"/>
    <property type="project" value="UniProtKB-EC"/>
</dbReference>
<feature type="domain" description="RmlD-like substrate binding" evidence="3">
    <location>
        <begin position="445"/>
        <end position="699"/>
    </location>
</feature>
<evidence type="ECO:0000313" key="5">
    <source>
        <dbReference type="Proteomes" id="UP000248326"/>
    </source>
</evidence>
<dbReference type="Gene3D" id="3.40.50.720">
    <property type="entry name" value="NAD(P)-binding Rossmann-like Domain"/>
    <property type="match status" value="1"/>
</dbReference>
<dbReference type="RefSeq" id="WP_110887241.1">
    <property type="nucleotide sequence ID" value="NZ_QJSX01000010.1"/>
</dbReference>
<dbReference type="Proteomes" id="UP000248326">
    <property type="component" value="Unassembled WGS sequence"/>
</dbReference>
<dbReference type="UniPathway" id="UPA00124"/>
<reference evidence="4 5" key="1">
    <citation type="submission" date="2018-06" db="EMBL/GenBank/DDBJ databases">
        <title>Genomic Encyclopedia of Type Strains, Phase IV (KMG-IV): sequencing the most valuable type-strain genomes for metagenomic binning, comparative biology and taxonomic classification.</title>
        <authorList>
            <person name="Goeker M."/>
        </authorList>
    </citation>
    <scope>NUCLEOTIDE SEQUENCE [LARGE SCALE GENOMIC DNA]</scope>
    <source>
        <strain evidence="4 5">DSM 18048</strain>
    </source>
</reference>
<evidence type="ECO:0000256" key="2">
    <source>
        <dbReference type="RuleBase" id="RU364082"/>
    </source>
</evidence>
<dbReference type="SUPFAM" id="SSF51445">
    <property type="entry name" value="(Trans)glycosidases"/>
    <property type="match status" value="1"/>
</dbReference>
<evidence type="ECO:0000256" key="1">
    <source>
        <dbReference type="ARBA" id="ARBA00010944"/>
    </source>
</evidence>
<dbReference type="GO" id="GO:0004553">
    <property type="term" value="F:hydrolase activity, hydrolyzing O-glycosyl compounds"/>
    <property type="evidence" value="ECO:0007669"/>
    <property type="project" value="InterPro"/>
</dbReference>
<dbReference type="CDD" id="cd05254">
    <property type="entry name" value="dTDP_HR_like_SDR_e"/>
    <property type="match status" value="1"/>
</dbReference>
<evidence type="ECO:0000313" key="4">
    <source>
        <dbReference type="EMBL" id="PYE53024.1"/>
    </source>
</evidence>
<dbReference type="Gene3D" id="3.90.25.10">
    <property type="entry name" value="UDP-galactose 4-epimerase, domain 1"/>
    <property type="match status" value="1"/>
</dbReference>
<name>A0A318S9W5_9DEIO</name>
<keyword evidence="5" id="KW-1185">Reference proteome</keyword>
<dbReference type="Pfam" id="PF00232">
    <property type="entry name" value="Glyco_hydro_1"/>
    <property type="match status" value="1"/>
</dbReference>
<dbReference type="PANTHER" id="PTHR10491:SF4">
    <property type="entry name" value="METHIONINE ADENOSYLTRANSFERASE 2 SUBUNIT BETA"/>
    <property type="match status" value="1"/>
</dbReference>
<dbReference type="GO" id="GO:0019305">
    <property type="term" value="P:dTDP-rhamnose biosynthetic process"/>
    <property type="evidence" value="ECO:0007669"/>
    <property type="project" value="UniProtKB-UniPathway"/>
</dbReference>
<comment type="pathway">
    <text evidence="2">Carbohydrate biosynthesis; dTDP-L-rhamnose biosynthesis.</text>
</comment>
<dbReference type="SUPFAM" id="SSF51735">
    <property type="entry name" value="NAD(P)-binding Rossmann-fold domains"/>
    <property type="match status" value="1"/>
</dbReference>
<dbReference type="InterPro" id="IPR036291">
    <property type="entry name" value="NAD(P)-bd_dom_sf"/>
</dbReference>
<gene>
    <name evidence="4" type="ORF">DES52_1107</name>
</gene>
<dbReference type="InterPro" id="IPR029903">
    <property type="entry name" value="RmlD-like-bd"/>
</dbReference>
<dbReference type="OrthoDB" id="9803892at2"/>
<dbReference type="Gene3D" id="3.20.20.80">
    <property type="entry name" value="Glycosidases"/>
    <property type="match status" value="1"/>
</dbReference>
<evidence type="ECO:0000259" key="3">
    <source>
        <dbReference type="Pfam" id="PF04321"/>
    </source>
</evidence>
<dbReference type="PANTHER" id="PTHR10491">
    <property type="entry name" value="DTDP-4-DEHYDRORHAMNOSE REDUCTASE"/>
    <property type="match status" value="1"/>
</dbReference>
<dbReference type="AlphaFoldDB" id="A0A318S9W5"/>
<comment type="caution">
    <text evidence="4">The sequence shown here is derived from an EMBL/GenBank/DDBJ whole genome shotgun (WGS) entry which is preliminary data.</text>
</comment>
<proteinExistence type="inferred from homology"/>
<comment type="similarity">
    <text evidence="1 2">Belongs to the dTDP-4-dehydrorhamnose reductase family.</text>
</comment>
<organism evidence="4 5">
    <name type="scientific">Deinococcus yavapaiensis KR-236</name>
    <dbReference type="NCBI Taxonomy" id="694435"/>
    <lineage>
        <taxon>Bacteria</taxon>
        <taxon>Thermotogati</taxon>
        <taxon>Deinococcota</taxon>
        <taxon>Deinococci</taxon>
        <taxon>Deinococcales</taxon>
        <taxon>Deinococcaceae</taxon>
        <taxon>Deinococcus</taxon>
    </lineage>
</organism>
<keyword evidence="2" id="KW-0521">NADP</keyword>
<dbReference type="InterPro" id="IPR005913">
    <property type="entry name" value="dTDP_dehydrorham_reduct"/>
</dbReference>
<dbReference type="InterPro" id="IPR017853">
    <property type="entry name" value="GH"/>
</dbReference>
<dbReference type="EMBL" id="QJSX01000010">
    <property type="protein sequence ID" value="PYE53024.1"/>
    <property type="molecule type" value="Genomic_DNA"/>
</dbReference>
<comment type="function">
    <text evidence="2">Catalyzes the reduction of dTDP-6-deoxy-L-lyxo-4-hexulose to yield dTDP-L-rhamnose.</text>
</comment>